<evidence type="ECO:0000313" key="3">
    <source>
        <dbReference type="Proteomes" id="UP001358586"/>
    </source>
</evidence>
<name>A0ABR0QGW2_GOSAR</name>
<keyword evidence="1" id="KW-0732">Signal</keyword>
<accession>A0ABR0QGW2</accession>
<feature type="signal peptide" evidence="1">
    <location>
        <begin position="1"/>
        <end position="19"/>
    </location>
</feature>
<evidence type="ECO:0000313" key="2">
    <source>
        <dbReference type="EMBL" id="KAK5838073.1"/>
    </source>
</evidence>
<gene>
    <name evidence="2" type="ORF">PVK06_006800</name>
</gene>
<comment type="caution">
    <text evidence="2">The sequence shown here is derived from an EMBL/GenBank/DDBJ whole genome shotgun (WGS) entry which is preliminary data.</text>
</comment>
<organism evidence="2 3">
    <name type="scientific">Gossypium arboreum</name>
    <name type="common">Tree cotton</name>
    <name type="synonym">Gossypium nanking</name>
    <dbReference type="NCBI Taxonomy" id="29729"/>
    <lineage>
        <taxon>Eukaryota</taxon>
        <taxon>Viridiplantae</taxon>
        <taxon>Streptophyta</taxon>
        <taxon>Embryophyta</taxon>
        <taxon>Tracheophyta</taxon>
        <taxon>Spermatophyta</taxon>
        <taxon>Magnoliopsida</taxon>
        <taxon>eudicotyledons</taxon>
        <taxon>Gunneridae</taxon>
        <taxon>Pentapetalae</taxon>
        <taxon>rosids</taxon>
        <taxon>malvids</taxon>
        <taxon>Malvales</taxon>
        <taxon>Malvaceae</taxon>
        <taxon>Malvoideae</taxon>
        <taxon>Gossypium</taxon>
    </lineage>
</organism>
<proteinExistence type="predicted"/>
<reference evidence="2 3" key="1">
    <citation type="submission" date="2023-03" db="EMBL/GenBank/DDBJ databases">
        <title>WGS of Gossypium arboreum.</title>
        <authorList>
            <person name="Yu D."/>
        </authorList>
    </citation>
    <scope>NUCLEOTIDE SEQUENCE [LARGE SCALE GENOMIC DNA]</scope>
    <source>
        <tissue evidence="2">Leaf</tissue>
    </source>
</reference>
<sequence>MLFTLSFFLVCNKIKFVEGGKERKITFTESRLAEANKLQGLVCLKIIFTHLNSATNPTPLRLSQTRTSFSCFGPIKKDRRLSLHKISSARKRILNPFHSKGKSYSINWTPSAADSSPIVTFRGNVGDVNL</sequence>
<protein>
    <submittedName>
        <fullName evidence="2">Uncharacterized protein</fullName>
    </submittedName>
</protein>
<dbReference type="EMBL" id="JARKNE010000003">
    <property type="protein sequence ID" value="KAK5838073.1"/>
    <property type="molecule type" value="Genomic_DNA"/>
</dbReference>
<evidence type="ECO:0000256" key="1">
    <source>
        <dbReference type="SAM" id="SignalP"/>
    </source>
</evidence>
<keyword evidence="3" id="KW-1185">Reference proteome</keyword>
<dbReference type="Proteomes" id="UP001358586">
    <property type="component" value="Chromosome 3"/>
</dbReference>
<feature type="chain" id="PRO_5045047266" evidence="1">
    <location>
        <begin position="20"/>
        <end position="130"/>
    </location>
</feature>